<dbReference type="InterPro" id="IPR004183">
    <property type="entry name" value="Xdiol_dOase_suB"/>
</dbReference>
<dbReference type="SUPFAM" id="SSF53213">
    <property type="entry name" value="LigB-like"/>
    <property type="match status" value="1"/>
</dbReference>
<name>A0A0G0FI13_9BACT</name>
<dbReference type="EMBL" id="LBSM01000018">
    <property type="protein sequence ID" value="KKQ17522.1"/>
    <property type="molecule type" value="Genomic_DNA"/>
</dbReference>
<dbReference type="GO" id="GO:0016702">
    <property type="term" value="F:oxidoreductase activity, acting on single donors with incorporation of molecular oxygen, incorporation of two atoms of oxygen"/>
    <property type="evidence" value="ECO:0007669"/>
    <property type="project" value="UniProtKB-ARBA"/>
</dbReference>
<protein>
    <recommendedName>
        <fullName evidence="1">Extradiol ring-cleavage dioxygenase class III enzyme subunit B domain-containing protein</fullName>
    </recommendedName>
</protein>
<accession>A0A0G0FI13</accession>
<dbReference type="NCBIfam" id="TIGR04336">
    <property type="entry name" value="AmmeMemoSam_B"/>
    <property type="match status" value="1"/>
</dbReference>
<dbReference type="Proteomes" id="UP000034508">
    <property type="component" value="Unassembled WGS sequence"/>
</dbReference>
<dbReference type="AlphaFoldDB" id="A0A0G0FI13"/>
<gene>
    <name evidence="2" type="ORF">US31_C0018G0006</name>
</gene>
<dbReference type="CDD" id="cd07951">
    <property type="entry name" value="ED_3B_N_AMMECR1"/>
    <property type="match status" value="1"/>
</dbReference>
<proteinExistence type="predicted"/>
<feature type="domain" description="Extradiol ring-cleavage dioxygenase class III enzyme subunit B" evidence="1">
    <location>
        <begin position="9"/>
        <end position="263"/>
    </location>
</feature>
<sequence length="270" mass="29762">MSLNFASISPHPQIIIPGIGTEEDLQKAVLTVQAMKKMAFAFGKADIDTLIVISPHMLIYPDKFNICGMKKLFGSFATSGAPDIIVEANNDLDIANEIDKQCNISQVKSLLYNNEGEFFELDHGIMVPLYYLNNLQESSFKVLPIAYSNLDKEAHFSFGQAIKEVCQKYPGRIGILASGDLSHRLSHGNSDELKAGQEFDQKLIKDLEQNNVQDILSYDEDFVESAGECGYNSILILLGALSNLPVSPKILSYEGPFGVGYLVANYTIPE</sequence>
<comment type="caution">
    <text evidence="2">The sequence shown here is derived from an EMBL/GenBank/DDBJ whole genome shotgun (WGS) entry which is preliminary data.</text>
</comment>
<dbReference type="GO" id="GO:0008198">
    <property type="term" value="F:ferrous iron binding"/>
    <property type="evidence" value="ECO:0007669"/>
    <property type="project" value="InterPro"/>
</dbReference>
<dbReference type="Pfam" id="PF02900">
    <property type="entry name" value="LigB"/>
    <property type="match status" value="1"/>
</dbReference>
<dbReference type="Gene3D" id="3.40.830.10">
    <property type="entry name" value="LigB-like"/>
    <property type="match status" value="1"/>
</dbReference>
<evidence type="ECO:0000313" key="3">
    <source>
        <dbReference type="Proteomes" id="UP000034508"/>
    </source>
</evidence>
<evidence type="ECO:0000313" key="2">
    <source>
        <dbReference type="EMBL" id="KKQ17522.1"/>
    </source>
</evidence>
<organism evidence="2 3">
    <name type="scientific">Berkelbacteria bacterium GW2011_GWA1_36_9</name>
    <dbReference type="NCBI Taxonomy" id="1618331"/>
    <lineage>
        <taxon>Bacteria</taxon>
        <taxon>Candidatus Berkelbacteria</taxon>
    </lineage>
</organism>
<reference evidence="2 3" key="1">
    <citation type="journal article" date="2015" name="Nature">
        <title>rRNA introns, odd ribosomes, and small enigmatic genomes across a large radiation of phyla.</title>
        <authorList>
            <person name="Brown C.T."/>
            <person name="Hug L.A."/>
            <person name="Thomas B.C."/>
            <person name="Sharon I."/>
            <person name="Castelle C.J."/>
            <person name="Singh A."/>
            <person name="Wilkins M.J."/>
            <person name="Williams K.H."/>
            <person name="Banfield J.F."/>
        </authorList>
    </citation>
    <scope>NUCLEOTIDE SEQUENCE [LARGE SCALE GENOMIC DNA]</scope>
</reference>
<evidence type="ECO:0000259" key="1">
    <source>
        <dbReference type="Pfam" id="PF02900"/>
    </source>
</evidence>